<dbReference type="RefSeq" id="WP_225320261.1">
    <property type="nucleotide sequence ID" value="NZ_CP050124.1"/>
</dbReference>
<name>A0A6G9CMY3_RHOER</name>
<dbReference type="AlphaFoldDB" id="A0A6G9CMY3"/>
<accession>A0A6G9CMY3</accession>
<dbReference type="Gene3D" id="3.10.180.10">
    <property type="entry name" value="2,3-Dihydroxybiphenyl 1,2-Dioxygenase, domain 1"/>
    <property type="match status" value="1"/>
</dbReference>
<evidence type="ECO:0000259" key="2">
    <source>
        <dbReference type="Pfam" id="PF00903"/>
    </source>
</evidence>
<gene>
    <name evidence="3" type="ORF">G9444_0787</name>
</gene>
<reference evidence="3 4" key="1">
    <citation type="submission" date="2020-03" db="EMBL/GenBank/DDBJ databases">
        <title>Screen low temperature-resistant strains for efficient degradation of petroleum hydrocarbons under the low temperature.</title>
        <authorList>
            <person name="Wang Y."/>
            <person name="Chen J."/>
        </authorList>
    </citation>
    <scope>NUCLEOTIDE SEQUENCE [LARGE SCALE GENOMIC DNA]</scope>
    <source>
        <strain evidence="3 4">KB1</strain>
    </source>
</reference>
<dbReference type="Proteomes" id="UP000502345">
    <property type="component" value="Chromosome"/>
</dbReference>
<feature type="region of interest" description="Disordered" evidence="1">
    <location>
        <begin position="1"/>
        <end position="27"/>
    </location>
</feature>
<dbReference type="EMBL" id="CP050124">
    <property type="protein sequence ID" value="QIP38031.1"/>
    <property type="molecule type" value="Genomic_DNA"/>
</dbReference>
<proteinExistence type="predicted"/>
<evidence type="ECO:0000313" key="3">
    <source>
        <dbReference type="EMBL" id="QIP38031.1"/>
    </source>
</evidence>
<evidence type="ECO:0000256" key="1">
    <source>
        <dbReference type="SAM" id="MobiDB-lite"/>
    </source>
</evidence>
<feature type="domain" description="Glyoxalase/fosfomycin resistance/dioxygenase" evidence="2">
    <location>
        <begin position="35"/>
        <end position="94"/>
    </location>
</feature>
<sequence>MTISAMARKTQVSQATGGGHLTPVTPSRHAPTMQISYLVLYVTDPEASAAWYTDALGLRFTEEQHGVNGPVHYSTALGGGTVLELFSAGDDHPVTRTRIGLVVPDPFGVRPAPTLITDPDGNRIEVTARAASA</sequence>
<dbReference type="SUPFAM" id="SSF54593">
    <property type="entry name" value="Glyoxalase/Bleomycin resistance protein/Dihydroxybiphenyl dioxygenase"/>
    <property type="match status" value="1"/>
</dbReference>
<dbReference type="Pfam" id="PF00903">
    <property type="entry name" value="Glyoxalase"/>
    <property type="match status" value="1"/>
</dbReference>
<dbReference type="InterPro" id="IPR004360">
    <property type="entry name" value="Glyas_Fos-R_dOase_dom"/>
</dbReference>
<organism evidence="3 4">
    <name type="scientific">Rhodococcus erythropolis</name>
    <name type="common">Arthrobacter picolinophilus</name>
    <dbReference type="NCBI Taxonomy" id="1833"/>
    <lineage>
        <taxon>Bacteria</taxon>
        <taxon>Bacillati</taxon>
        <taxon>Actinomycetota</taxon>
        <taxon>Actinomycetes</taxon>
        <taxon>Mycobacteriales</taxon>
        <taxon>Nocardiaceae</taxon>
        <taxon>Rhodococcus</taxon>
        <taxon>Rhodococcus erythropolis group</taxon>
    </lineage>
</organism>
<protein>
    <recommendedName>
        <fullName evidence="2">Glyoxalase/fosfomycin resistance/dioxygenase domain-containing protein</fullName>
    </recommendedName>
</protein>
<dbReference type="InterPro" id="IPR029068">
    <property type="entry name" value="Glyas_Bleomycin-R_OHBP_Dase"/>
</dbReference>
<evidence type="ECO:0000313" key="4">
    <source>
        <dbReference type="Proteomes" id="UP000502345"/>
    </source>
</evidence>